<comment type="caution">
    <text evidence="2">The sequence shown here is derived from an EMBL/GenBank/DDBJ whole genome shotgun (WGS) entry which is preliminary data.</text>
</comment>
<keyword evidence="3" id="KW-1185">Reference proteome</keyword>
<feature type="transmembrane region" description="Helical" evidence="1">
    <location>
        <begin position="55"/>
        <end position="76"/>
    </location>
</feature>
<accession>A0A926DVF3</accession>
<dbReference type="AlphaFoldDB" id="A0A926DVF3"/>
<dbReference type="RefSeq" id="WP_249282162.1">
    <property type="nucleotide sequence ID" value="NZ_JACRST010000003.1"/>
</dbReference>
<protein>
    <submittedName>
        <fullName evidence="2">Uncharacterized protein</fullName>
    </submittedName>
</protein>
<gene>
    <name evidence="2" type="ORF">H8711_03550</name>
</gene>
<dbReference type="EMBL" id="JACRST010000003">
    <property type="protein sequence ID" value="MBC8546010.1"/>
    <property type="molecule type" value="Genomic_DNA"/>
</dbReference>
<keyword evidence="1" id="KW-0472">Membrane</keyword>
<reference evidence="2" key="1">
    <citation type="submission" date="2020-08" db="EMBL/GenBank/DDBJ databases">
        <title>Genome public.</title>
        <authorList>
            <person name="Liu C."/>
            <person name="Sun Q."/>
        </authorList>
    </citation>
    <scope>NUCLEOTIDE SEQUENCE</scope>
    <source>
        <strain evidence="2">NSJ-31</strain>
    </source>
</reference>
<organism evidence="2 3">
    <name type="scientific">Ligaoa zhengdingensis</name>
    <dbReference type="NCBI Taxonomy" id="2763658"/>
    <lineage>
        <taxon>Bacteria</taxon>
        <taxon>Bacillati</taxon>
        <taxon>Bacillota</taxon>
        <taxon>Clostridia</taxon>
        <taxon>Eubacteriales</taxon>
        <taxon>Oscillospiraceae</taxon>
        <taxon>Ligaoa</taxon>
    </lineage>
</organism>
<keyword evidence="1" id="KW-0812">Transmembrane</keyword>
<name>A0A926DVF3_9FIRM</name>
<sequence length="275" mass="30999">MLGKLMKYEFKATSRIFLPFFGALLVMSGITRLFWSLFQTEELDEMITQLVMIPKILSVTLYIMVIVAIFVVTYIVMIQRFYKNLLGDQGYLMFTLPVEPWMNIVNKLLVSLIWILASMVVMMLSGLILAVGTELWNEMVAEFPRIFREIVDLFEREFHMSIVWLVVEWVAAVIIGIIHGILQIYAAIAIGHLCGRYKILASVGAYLGISIVVQTIGGIFSVVVMIPFINAANSPQMLSSYWNLSMLSGIAISLLTAAGCYIATHIILTRKLNLE</sequence>
<feature type="transmembrane region" description="Helical" evidence="1">
    <location>
        <begin position="241"/>
        <end position="268"/>
    </location>
</feature>
<evidence type="ECO:0000256" key="1">
    <source>
        <dbReference type="SAM" id="Phobius"/>
    </source>
</evidence>
<evidence type="ECO:0000313" key="3">
    <source>
        <dbReference type="Proteomes" id="UP000653127"/>
    </source>
</evidence>
<feature type="transmembrane region" description="Helical" evidence="1">
    <location>
        <begin position="108"/>
        <end position="131"/>
    </location>
</feature>
<feature type="transmembrane region" description="Helical" evidence="1">
    <location>
        <begin position="162"/>
        <end position="191"/>
    </location>
</feature>
<evidence type="ECO:0000313" key="2">
    <source>
        <dbReference type="EMBL" id="MBC8546010.1"/>
    </source>
</evidence>
<keyword evidence="1" id="KW-1133">Transmembrane helix</keyword>
<feature type="transmembrane region" description="Helical" evidence="1">
    <location>
        <begin position="203"/>
        <end position="229"/>
    </location>
</feature>
<proteinExistence type="predicted"/>
<feature type="transmembrane region" description="Helical" evidence="1">
    <location>
        <begin position="12"/>
        <end position="35"/>
    </location>
</feature>
<dbReference type="Proteomes" id="UP000653127">
    <property type="component" value="Unassembled WGS sequence"/>
</dbReference>